<dbReference type="EMBL" id="CP001649">
    <property type="protein sequence ID" value="ACS81124.1"/>
    <property type="molecule type" value="Genomic_DNA"/>
</dbReference>
<dbReference type="GO" id="GO:0005886">
    <property type="term" value="C:plasma membrane"/>
    <property type="evidence" value="ECO:0007669"/>
    <property type="project" value="UniProtKB-SubCell"/>
</dbReference>
<dbReference type="AlphaFoldDB" id="C6C1E9"/>
<keyword evidence="8 9" id="KW-0472">Membrane</keyword>
<keyword evidence="7 9" id="KW-1133">Transmembrane helix</keyword>
<evidence type="ECO:0000256" key="4">
    <source>
        <dbReference type="ARBA" id="ARBA00022519"/>
    </source>
</evidence>
<dbReference type="KEGG" id="dsa:Desal_3072"/>
<accession>C6C1E9</accession>
<comment type="subcellular location">
    <subcellularLocation>
        <location evidence="1">Cell inner membrane</location>
        <topology evidence="1">Multi-pass membrane protein</topology>
    </subcellularLocation>
</comment>
<feature type="transmembrane region" description="Helical" evidence="9">
    <location>
        <begin position="117"/>
        <end position="136"/>
    </location>
</feature>
<feature type="transmembrane region" description="Helical" evidence="9">
    <location>
        <begin position="271"/>
        <end position="292"/>
    </location>
</feature>
<evidence type="ECO:0000256" key="7">
    <source>
        <dbReference type="ARBA" id="ARBA00022989"/>
    </source>
</evidence>
<evidence type="ECO:0000256" key="5">
    <source>
        <dbReference type="ARBA" id="ARBA00022692"/>
    </source>
</evidence>
<dbReference type="PANTHER" id="PTHR32195:SF26">
    <property type="entry name" value="TRYPTOPHAN OR TYROSINE TRANSPORTER PROTEIN"/>
    <property type="match status" value="1"/>
</dbReference>
<feature type="transmembrane region" description="Helical" evidence="9">
    <location>
        <begin position="336"/>
        <end position="358"/>
    </location>
</feature>
<evidence type="ECO:0000256" key="8">
    <source>
        <dbReference type="ARBA" id="ARBA00023136"/>
    </source>
</evidence>
<feature type="transmembrane region" description="Helical" evidence="9">
    <location>
        <begin position="178"/>
        <end position="194"/>
    </location>
</feature>
<reference evidence="10 11" key="1">
    <citation type="submission" date="2009-06" db="EMBL/GenBank/DDBJ databases">
        <title>Complete sequence of Desulfovibrio salexigens DSM 2638.</title>
        <authorList>
            <consortium name="US DOE Joint Genome Institute"/>
            <person name="Lucas S."/>
            <person name="Copeland A."/>
            <person name="Lapidus A."/>
            <person name="Glavina del Rio T."/>
            <person name="Tice H."/>
            <person name="Bruce D."/>
            <person name="Goodwin L."/>
            <person name="Pitluck S."/>
            <person name="Munk A.C."/>
            <person name="Brettin T."/>
            <person name="Detter J.C."/>
            <person name="Han C."/>
            <person name="Tapia R."/>
            <person name="Larimer F."/>
            <person name="Land M."/>
            <person name="Hauser L."/>
            <person name="Kyrpides N."/>
            <person name="Anderson I."/>
            <person name="Wall J.D."/>
            <person name="Arkin A.P."/>
            <person name="Dehal P."/>
            <person name="Chivian D."/>
            <person name="Giles B."/>
            <person name="Hazen T.C."/>
        </authorList>
    </citation>
    <scope>NUCLEOTIDE SEQUENCE [LARGE SCALE GENOMIC DNA]</scope>
    <source>
        <strain evidence="11">ATCC 14822 / DSM 2638 / NCIMB 8403 / VKM B-1763</strain>
    </source>
</reference>
<dbReference type="OrthoDB" id="5444732at2"/>
<dbReference type="InterPro" id="IPR018227">
    <property type="entry name" value="Amino_acid_transport_2"/>
</dbReference>
<keyword evidence="5 9" id="KW-0812">Transmembrane</keyword>
<dbReference type="Proteomes" id="UP000002601">
    <property type="component" value="Chromosome"/>
</dbReference>
<keyword evidence="4" id="KW-0997">Cell inner membrane</keyword>
<proteinExistence type="predicted"/>
<evidence type="ECO:0000313" key="11">
    <source>
        <dbReference type="Proteomes" id="UP000002601"/>
    </source>
</evidence>
<sequence>MTQEKSASALSMMFVVVGNMLGAGILALPVNLCAAGFYPSVAATLLMWVLMTYTALIYSEQKSLTTNENADLPTFFHQELGNAGKWVTIVANLIILYGVLVAYLCGISAIIMSLQSALPKSVVMIIYFALVTGMTAFGMKMMKKCTPYMVTIMWITFGALVFMVVPDVSAPNLEALDWTYIPAGLPVLLMAFHFHNIIPSICRTLEHDRRKIRTAIIGGTTIGMVMNITWLLVVLGALPLSNPETHIDLITAFGKNDPATIPLEQLLQTPVFTYVALIFAVVAMSTAFMANGTALLSFMRDLISSNFGINNKVVVWCLSFLPPLLVGLLYPDIFLVAINLVGGVGECIIFGILPGFIVWKYSPEGSIRKYSGMVLIVCFAAVLIIELGQEFGLLHLSPNVEYWTHHTR</sequence>
<dbReference type="Pfam" id="PF03222">
    <property type="entry name" value="Trp_Tyr_perm"/>
    <property type="match status" value="1"/>
</dbReference>
<feature type="transmembrane region" description="Helical" evidence="9">
    <location>
        <begin position="36"/>
        <end position="58"/>
    </location>
</feature>
<dbReference type="GO" id="GO:0015173">
    <property type="term" value="F:aromatic amino acid transmembrane transporter activity"/>
    <property type="evidence" value="ECO:0007669"/>
    <property type="project" value="InterPro"/>
</dbReference>
<keyword evidence="2" id="KW-0813">Transport</keyword>
<dbReference type="HOGENOM" id="CLU_038102_1_0_7"/>
<keyword evidence="3" id="KW-1003">Cell membrane</keyword>
<name>C6C1E9_MARSD</name>
<dbReference type="PANTHER" id="PTHR32195">
    <property type="entry name" value="OS07G0662800 PROTEIN"/>
    <property type="match status" value="1"/>
</dbReference>
<keyword evidence="11" id="KW-1185">Reference proteome</keyword>
<feature type="transmembrane region" description="Helical" evidence="9">
    <location>
        <begin position="313"/>
        <end position="330"/>
    </location>
</feature>
<dbReference type="InterPro" id="IPR013059">
    <property type="entry name" value="Trp_tyr_transpt"/>
</dbReference>
<feature type="transmembrane region" description="Helical" evidence="9">
    <location>
        <begin position="370"/>
        <end position="388"/>
    </location>
</feature>
<evidence type="ECO:0000256" key="2">
    <source>
        <dbReference type="ARBA" id="ARBA00022448"/>
    </source>
</evidence>
<feature type="transmembrane region" description="Helical" evidence="9">
    <location>
        <begin position="148"/>
        <end position="166"/>
    </location>
</feature>
<evidence type="ECO:0000256" key="1">
    <source>
        <dbReference type="ARBA" id="ARBA00004429"/>
    </source>
</evidence>
<dbReference type="GO" id="GO:0003333">
    <property type="term" value="P:amino acid transmembrane transport"/>
    <property type="evidence" value="ECO:0007669"/>
    <property type="project" value="InterPro"/>
</dbReference>
<dbReference type="RefSeq" id="WP_015852940.1">
    <property type="nucleotide sequence ID" value="NC_012881.1"/>
</dbReference>
<dbReference type="PRINTS" id="PR00166">
    <property type="entry name" value="AROAAPRMEASE"/>
</dbReference>
<organism evidence="10 11">
    <name type="scientific">Maridesulfovibrio salexigens (strain ATCC 14822 / DSM 2638 / NCIMB 8403 / VKM B-1763)</name>
    <name type="common">Desulfovibrio salexigens</name>
    <dbReference type="NCBI Taxonomy" id="526222"/>
    <lineage>
        <taxon>Bacteria</taxon>
        <taxon>Pseudomonadati</taxon>
        <taxon>Thermodesulfobacteriota</taxon>
        <taxon>Desulfovibrionia</taxon>
        <taxon>Desulfovibrionales</taxon>
        <taxon>Desulfovibrionaceae</taxon>
        <taxon>Maridesulfovibrio</taxon>
    </lineage>
</organism>
<dbReference type="Gene3D" id="1.20.1740.10">
    <property type="entry name" value="Amino acid/polyamine transporter I"/>
    <property type="match status" value="1"/>
</dbReference>
<dbReference type="STRING" id="526222.Desal_3072"/>
<evidence type="ECO:0000313" key="10">
    <source>
        <dbReference type="EMBL" id="ACS81124.1"/>
    </source>
</evidence>
<feature type="transmembrane region" description="Helical" evidence="9">
    <location>
        <begin position="86"/>
        <end position="111"/>
    </location>
</feature>
<evidence type="ECO:0000256" key="3">
    <source>
        <dbReference type="ARBA" id="ARBA00022475"/>
    </source>
</evidence>
<protein>
    <submittedName>
        <fullName evidence="10">Aromatic amino acid permease</fullName>
    </submittedName>
</protein>
<feature type="transmembrane region" description="Helical" evidence="9">
    <location>
        <begin position="12"/>
        <end position="30"/>
    </location>
</feature>
<dbReference type="eggNOG" id="COG0814">
    <property type="taxonomic scope" value="Bacteria"/>
</dbReference>
<keyword evidence="6" id="KW-0029">Amino-acid transport</keyword>
<evidence type="ECO:0000256" key="6">
    <source>
        <dbReference type="ARBA" id="ARBA00022970"/>
    </source>
</evidence>
<feature type="transmembrane region" description="Helical" evidence="9">
    <location>
        <begin position="215"/>
        <end position="238"/>
    </location>
</feature>
<evidence type="ECO:0000256" key="9">
    <source>
        <dbReference type="SAM" id="Phobius"/>
    </source>
</evidence>
<gene>
    <name evidence="10" type="ordered locus">Desal_3072</name>
</gene>